<dbReference type="VEuPathDB" id="FungiDB:PGTG_21302"/>
<evidence type="ECO:0000313" key="2">
    <source>
        <dbReference type="EMBL" id="EHS63010.1"/>
    </source>
</evidence>
<dbReference type="AlphaFoldDB" id="H6QR35"/>
<name>H6QR35_PUCGT</name>
<dbReference type="PANTHER" id="PTHR33266">
    <property type="entry name" value="CHROMOSOME 15, WHOLE GENOME SHOTGUN SEQUENCE"/>
    <property type="match status" value="1"/>
</dbReference>
<protein>
    <submittedName>
        <fullName evidence="2">Uncharacterized protein</fullName>
    </submittedName>
</protein>
<organism evidence="2 3">
    <name type="scientific">Puccinia graminis f. sp. tritici (strain CRL 75-36-700-3 / race SCCL)</name>
    <name type="common">Black stem rust fungus</name>
    <dbReference type="NCBI Taxonomy" id="418459"/>
    <lineage>
        <taxon>Eukaryota</taxon>
        <taxon>Fungi</taxon>
        <taxon>Dikarya</taxon>
        <taxon>Basidiomycota</taxon>
        <taxon>Pucciniomycotina</taxon>
        <taxon>Pucciniomycetes</taxon>
        <taxon>Pucciniales</taxon>
        <taxon>Pucciniaceae</taxon>
        <taxon>Puccinia</taxon>
    </lineage>
</organism>
<feature type="region of interest" description="Disordered" evidence="1">
    <location>
        <begin position="1"/>
        <end position="27"/>
    </location>
</feature>
<dbReference type="EMBL" id="DS178278">
    <property type="protein sequence ID" value="EHS63010.1"/>
    <property type="molecule type" value="Genomic_DNA"/>
</dbReference>
<gene>
    <name evidence="2" type="ORF">PGTG_21302</name>
</gene>
<evidence type="ECO:0000313" key="3">
    <source>
        <dbReference type="Proteomes" id="UP000008783"/>
    </source>
</evidence>
<dbReference type="RefSeq" id="XP_003890014.1">
    <property type="nucleotide sequence ID" value="XM_003889965.1"/>
</dbReference>
<dbReference type="PANTHER" id="PTHR33266:SF1">
    <property type="entry name" value="F-BOX DOMAIN-CONTAINING PROTEIN"/>
    <property type="match status" value="1"/>
</dbReference>
<evidence type="ECO:0000256" key="1">
    <source>
        <dbReference type="SAM" id="MobiDB-lite"/>
    </source>
</evidence>
<dbReference type="HOGENOM" id="CLU_1366845_0_0_1"/>
<reference evidence="3" key="1">
    <citation type="journal article" date="2011" name="Proc. Natl. Acad. Sci. U.S.A.">
        <title>Obligate biotrophy features unraveled by the genomic analysis of rust fungi.</title>
        <authorList>
            <person name="Duplessis S."/>
            <person name="Cuomo C.A."/>
            <person name="Lin Y.-C."/>
            <person name="Aerts A."/>
            <person name="Tisserant E."/>
            <person name="Veneault-Fourrey C."/>
            <person name="Joly D.L."/>
            <person name="Hacquard S."/>
            <person name="Amselem J."/>
            <person name="Cantarel B.L."/>
            <person name="Chiu R."/>
            <person name="Coutinho P.M."/>
            <person name="Feau N."/>
            <person name="Field M."/>
            <person name="Frey P."/>
            <person name="Gelhaye E."/>
            <person name="Goldberg J."/>
            <person name="Grabherr M.G."/>
            <person name="Kodira C.D."/>
            <person name="Kohler A."/>
            <person name="Kuees U."/>
            <person name="Lindquist E.A."/>
            <person name="Lucas S.M."/>
            <person name="Mago R."/>
            <person name="Mauceli E."/>
            <person name="Morin E."/>
            <person name="Murat C."/>
            <person name="Pangilinan J.L."/>
            <person name="Park R."/>
            <person name="Pearson M."/>
            <person name="Quesneville H."/>
            <person name="Rouhier N."/>
            <person name="Sakthikumar S."/>
            <person name="Salamov A.A."/>
            <person name="Schmutz J."/>
            <person name="Selles B."/>
            <person name="Shapiro H."/>
            <person name="Tanguay P."/>
            <person name="Tuskan G.A."/>
            <person name="Henrissat B."/>
            <person name="Van de Peer Y."/>
            <person name="Rouze P."/>
            <person name="Ellis J.G."/>
            <person name="Dodds P.N."/>
            <person name="Schein J.E."/>
            <person name="Zhong S."/>
            <person name="Hamelin R.C."/>
            <person name="Grigoriev I.V."/>
            <person name="Szabo L.J."/>
            <person name="Martin F."/>
        </authorList>
    </citation>
    <scope>NUCLEOTIDE SEQUENCE [LARGE SCALE GENOMIC DNA]</scope>
    <source>
        <strain evidence="3">CRL 75-36-700-3 / race SCCL</strain>
    </source>
</reference>
<dbReference type="InParanoid" id="H6QR35"/>
<proteinExistence type="predicted"/>
<dbReference type="KEGG" id="pgr:PGTG_21302"/>
<keyword evidence="3" id="KW-1185">Reference proteome</keyword>
<dbReference type="GeneID" id="13540478"/>
<feature type="compositionally biased region" description="Polar residues" evidence="1">
    <location>
        <begin position="18"/>
        <end position="27"/>
    </location>
</feature>
<accession>H6QR35</accession>
<dbReference type="OrthoDB" id="2367476at2759"/>
<sequence length="200" mass="22037">MDKTLKDEYNTDVENEMKQLQTSPSTPDKSLAAVVKKVSKTLEFNEDGGLRVLPAIDKASNLINPGVFGIFNDTISRVTNFNPSLSQDCSSRHHGFGSKLFAPIFKISSLDVFVPEAPPSSWDELLSPERLFTYGCPFYGLYFKGIMILLNSRLASSELSEPQCFAILGSLIQTRLTLHSPISSELVASHAAHCMFIDST</sequence>
<dbReference type="Proteomes" id="UP000008783">
    <property type="component" value="Unassembled WGS sequence"/>
</dbReference>
<dbReference type="STRING" id="418459.H6QR35"/>